<dbReference type="Proteomes" id="UP000027222">
    <property type="component" value="Unassembled WGS sequence"/>
</dbReference>
<dbReference type="AlphaFoldDB" id="A0A067TMD8"/>
<dbReference type="STRING" id="685588.A0A067TMD8"/>
<feature type="compositionally biased region" description="Low complexity" evidence="1">
    <location>
        <begin position="221"/>
        <end position="235"/>
    </location>
</feature>
<feature type="compositionally biased region" description="Basic and acidic residues" evidence="1">
    <location>
        <begin position="241"/>
        <end position="253"/>
    </location>
</feature>
<feature type="compositionally biased region" description="Basic residues" evidence="1">
    <location>
        <begin position="119"/>
        <end position="128"/>
    </location>
</feature>
<feature type="compositionally biased region" description="Low complexity" evidence="1">
    <location>
        <begin position="9"/>
        <end position="29"/>
    </location>
</feature>
<sequence length="1001" mass="108791">MQTPLHRLTPTPSESTLSESESDPPSSIPQAGINAQVDDGSQISTPISNNNVVAAVASAQPSEGVTASGSRSGVGVKDICSSTGKRKAREDDEEGSETEKDSQEAEATHPSAENSAKTKPLHFTKKRRFDSDADETDAEVQARVELATTETAGDAPAAVATPNVSSVVVAAPADPDDGEASSQTLSARSDDDAPAPAPSTDTLAEVPASNPAPAEKEKEASAIPASPTAPISIAIDSTDDEVTRPAKKARLDGDDAGQVLPHSPPTSATTGASIDTSQPPSTPEKPSPFLTIPLEILAEILILTGSSQHVLATARTCKVLCHTLLSPHAQFIWREARKGPGCTFEFEVVTQAHVNPAGMLGGGAWVMNGLVLNVLPGGAMGVPEPVKEKKTLTLPDPPLEILGEAAYAAFVFDSGKCECCGNETSVMYASFALRARLCKNNQCTAPASNLHHVRGEIENKLSEILPTNEASHCFTRAVWNGNAFWPEVQPKYCRPDEMFAAMADYELHFNVDDYEKKFELLKARNGKWMEFCVKLYKWTKVRRDKYYSNKAANESTGKKLASRYGWEHDDLMNTSYGGYERHKTKLIEKVDEVGISIEAQLLALAGKRERRNAEITLMKNRADVEAVYKRLRSGKLHPYLPALATFRQLPVISMLQSSERSSPSHSVAETLQNDKVMKELMMNQLKKWTEKAKQDLGVTLGFPKNWKSASKNVLHPVERVTARFLCMKCERVDAKYRADWSLDFAGACLHECGVGNQKKGKVRKSKVVWDAKNFVKDEKAINILKKAIEALGFGEDRDGGNYLLQVGHAAVCTSCEPCMVLDTRSLVGHSHRHDDMQVSFPSMENILSYMGGFPYHHGLVQKLLGPGSLSNAGKKEIDRKNYGCRHCLREKQVQGAAAATIAAASSSATENVGGDTGATHTQDTTVQQPSSSSKGQSASAEHIELSIVVYRMHDVAIEGPLERPPPLFNFNGIRSHLKSKHTIEDIRDEDILCYRTPDIML</sequence>
<keyword evidence="3" id="KW-1185">Reference proteome</keyword>
<feature type="compositionally biased region" description="Low complexity" evidence="1">
    <location>
        <begin position="155"/>
        <end position="173"/>
    </location>
</feature>
<feature type="compositionally biased region" description="Basic and acidic residues" evidence="1">
    <location>
        <begin position="97"/>
        <end position="107"/>
    </location>
</feature>
<evidence type="ECO:0008006" key="4">
    <source>
        <dbReference type="Google" id="ProtNLM"/>
    </source>
</evidence>
<feature type="compositionally biased region" description="Low complexity" evidence="1">
    <location>
        <begin position="927"/>
        <end position="939"/>
    </location>
</feature>
<dbReference type="EMBL" id="KL142372">
    <property type="protein sequence ID" value="KDR80128.1"/>
    <property type="molecule type" value="Genomic_DNA"/>
</dbReference>
<feature type="region of interest" description="Disordered" evidence="1">
    <location>
        <begin position="58"/>
        <end position="288"/>
    </location>
</feature>
<protein>
    <recommendedName>
        <fullName evidence="4">F-box domain-containing protein</fullName>
    </recommendedName>
</protein>
<reference evidence="3" key="1">
    <citation type="journal article" date="2014" name="Proc. Natl. Acad. Sci. U.S.A.">
        <title>Extensive sampling of basidiomycete genomes demonstrates inadequacy of the white-rot/brown-rot paradigm for wood decay fungi.</title>
        <authorList>
            <person name="Riley R."/>
            <person name="Salamov A.A."/>
            <person name="Brown D.W."/>
            <person name="Nagy L.G."/>
            <person name="Floudas D."/>
            <person name="Held B.W."/>
            <person name="Levasseur A."/>
            <person name="Lombard V."/>
            <person name="Morin E."/>
            <person name="Otillar R."/>
            <person name="Lindquist E.A."/>
            <person name="Sun H."/>
            <person name="LaButti K.M."/>
            <person name="Schmutz J."/>
            <person name="Jabbour D."/>
            <person name="Luo H."/>
            <person name="Baker S.E."/>
            <person name="Pisabarro A.G."/>
            <person name="Walton J.D."/>
            <person name="Blanchette R.A."/>
            <person name="Henrissat B."/>
            <person name="Martin F."/>
            <person name="Cullen D."/>
            <person name="Hibbett D.S."/>
            <person name="Grigoriev I.V."/>
        </authorList>
    </citation>
    <scope>NUCLEOTIDE SEQUENCE [LARGE SCALE GENOMIC DNA]</scope>
    <source>
        <strain evidence="3">CBS 339.88</strain>
    </source>
</reference>
<feature type="compositionally biased region" description="Polar residues" evidence="1">
    <location>
        <begin position="59"/>
        <end position="71"/>
    </location>
</feature>
<name>A0A067TMD8_GALM3</name>
<accession>A0A067TMD8</accession>
<proteinExistence type="predicted"/>
<feature type="region of interest" description="Disordered" evidence="1">
    <location>
        <begin position="1"/>
        <end position="46"/>
    </location>
</feature>
<evidence type="ECO:0000256" key="1">
    <source>
        <dbReference type="SAM" id="MobiDB-lite"/>
    </source>
</evidence>
<organism evidence="2 3">
    <name type="scientific">Galerina marginata (strain CBS 339.88)</name>
    <dbReference type="NCBI Taxonomy" id="685588"/>
    <lineage>
        <taxon>Eukaryota</taxon>
        <taxon>Fungi</taxon>
        <taxon>Dikarya</taxon>
        <taxon>Basidiomycota</taxon>
        <taxon>Agaricomycotina</taxon>
        <taxon>Agaricomycetes</taxon>
        <taxon>Agaricomycetidae</taxon>
        <taxon>Agaricales</taxon>
        <taxon>Agaricineae</taxon>
        <taxon>Strophariaceae</taxon>
        <taxon>Galerina</taxon>
    </lineage>
</organism>
<gene>
    <name evidence="2" type="ORF">GALMADRAFT_136670</name>
</gene>
<dbReference type="HOGENOM" id="CLU_011993_0_0_1"/>
<evidence type="ECO:0000313" key="2">
    <source>
        <dbReference type="EMBL" id="KDR80128.1"/>
    </source>
</evidence>
<evidence type="ECO:0000313" key="3">
    <source>
        <dbReference type="Proteomes" id="UP000027222"/>
    </source>
</evidence>
<dbReference type="OrthoDB" id="3220023at2759"/>
<feature type="region of interest" description="Disordered" evidence="1">
    <location>
        <begin position="906"/>
        <end position="939"/>
    </location>
</feature>
<feature type="compositionally biased region" description="Polar residues" evidence="1">
    <location>
        <begin position="265"/>
        <end position="279"/>
    </location>
</feature>